<accession>A0A1M7NYA8</accession>
<reference evidence="1 2" key="1">
    <citation type="submission" date="2016-11" db="EMBL/GenBank/DDBJ databases">
        <authorList>
            <person name="Jaros S."/>
            <person name="Januszkiewicz K."/>
            <person name="Wedrychowicz H."/>
        </authorList>
    </citation>
    <scope>NUCLEOTIDE SEQUENCE [LARGE SCALE GENOMIC DNA]</scope>
    <source>
        <strain evidence="1 2">CGMCC 1.10681</strain>
    </source>
</reference>
<protein>
    <submittedName>
        <fullName evidence="1">Uncharacterized protein</fullName>
    </submittedName>
</protein>
<dbReference type="EMBL" id="FRCZ01000003">
    <property type="protein sequence ID" value="SHN09101.1"/>
    <property type="molecule type" value="Genomic_DNA"/>
</dbReference>
<dbReference type="AlphaFoldDB" id="A0A1M7NYA8"/>
<name>A0A1M7NYA8_9BACI</name>
<keyword evidence="2" id="KW-1185">Reference proteome</keyword>
<proteinExistence type="predicted"/>
<gene>
    <name evidence="1" type="ORF">SAMN05216179_1835</name>
</gene>
<evidence type="ECO:0000313" key="2">
    <source>
        <dbReference type="Proteomes" id="UP000184184"/>
    </source>
</evidence>
<dbReference type="Proteomes" id="UP000184184">
    <property type="component" value="Unassembled WGS sequence"/>
</dbReference>
<organism evidence="1 2">
    <name type="scientific">Gracilibacillus kekensis</name>
    <dbReference type="NCBI Taxonomy" id="1027249"/>
    <lineage>
        <taxon>Bacteria</taxon>
        <taxon>Bacillati</taxon>
        <taxon>Bacillota</taxon>
        <taxon>Bacilli</taxon>
        <taxon>Bacillales</taxon>
        <taxon>Bacillaceae</taxon>
        <taxon>Gracilibacillus</taxon>
    </lineage>
</organism>
<sequence>MSEEGYQDNYSYPSFFIQLFRRIAYVDKEDGLDRDKCSSILNI</sequence>
<evidence type="ECO:0000313" key="1">
    <source>
        <dbReference type="EMBL" id="SHN09101.1"/>
    </source>
</evidence>